<evidence type="ECO:0000313" key="5">
    <source>
        <dbReference type="Proteomes" id="UP001159363"/>
    </source>
</evidence>
<name>A0ABQ9GP15_9NEOP</name>
<dbReference type="InterPro" id="IPR050577">
    <property type="entry name" value="MAPR/NEUFC/NENF-like"/>
</dbReference>
<proteinExistence type="inferred from homology"/>
<evidence type="ECO:0000256" key="2">
    <source>
        <dbReference type="SAM" id="Phobius"/>
    </source>
</evidence>
<dbReference type="Gene3D" id="3.10.120.10">
    <property type="entry name" value="Cytochrome b5-like heme/steroid binding domain"/>
    <property type="match status" value="1"/>
</dbReference>
<dbReference type="EMBL" id="JARBHB010000010">
    <property type="protein sequence ID" value="KAJ8873780.1"/>
    <property type="molecule type" value="Genomic_DNA"/>
</dbReference>
<keyword evidence="5" id="KW-1185">Reference proteome</keyword>
<dbReference type="PANTHER" id="PTHR10281:SF106">
    <property type="entry name" value="IP06960P-RELATED"/>
    <property type="match status" value="1"/>
</dbReference>
<evidence type="ECO:0000259" key="3">
    <source>
        <dbReference type="Pfam" id="PF00173"/>
    </source>
</evidence>
<organism evidence="4 5">
    <name type="scientific">Dryococelus australis</name>
    <dbReference type="NCBI Taxonomy" id="614101"/>
    <lineage>
        <taxon>Eukaryota</taxon>
        <taxon>Metazoa</taxon>
        <taxon>Ecdysozoa</taxon>
        <taxon>Arthropoda</taxon>
        <taxon>Hexapoda</taxon>
        <taxon>Insecta</taxon>
        <taxon>Pterygota</taxon>
        <taxon>Neoptera</taxon>
        <taxon>Polyneoptera</taxon>
        <taxon>Phasmatodea</taxon>
        <taxon>Verophasmatodea</taxon>
        <taxon>Anareolatae</taxon>
        <taxon>Phasmatidae</taxon>
        <taxon>Eurycanthinae</taxon>
        <taxon>Dryococelus</taxon>
    </lineage>
</organism>
<keyword evidence="2" id="KW-0812">Transmembrane</keyword>
<evidence type="ECO:0000313" key="4">
    <source>
        <dbReference type="EMBL" id="KAJ8873780.1"/>
    </source>
</evidence>
<feature type="transmembrane region" description="Helical" evidence="2">
    <location>
        <begin position="12"/>
        <end position="36"/>
    </location>
</feature>
<dbReference type="Proteomes" id="UP001159363">
    <property type="component" value="Chromosome 9"/>
</dbReference>
<dbReference type="InterPro" id="IPR036400">
    <property type="entry name" value="Cyt_B5-like_heme/steroid_sf"/>
</dbReference>
<keyword evidence="2" id="KW-1133">Transmembrane helix</keyword>
<reference evidence="4 5" key="1">
    <citation type="submission" date="2023-02" db="EMBL/GenBank/DDBJ databases">
        <title>LHISI_Scaffold_Assembly.</title>
        <authorList>
            <person name="Stuart O.P."/>
            <person name="Cleave R."/>
            <person name="Magrath M.J.L."/>
            <person name="Mikheyev A.S."/>
        </authorList>
    </citation>
    <scope>NUCLEOTIDE SEQUENCE [LARGE SCALE GENOMIC DNA]</scope>
    <source>
        <strain evidence="4">Daus_M_001</strain>
        <tissue evidence="4">Leg muscle</tissue>
    </source>
</reference>
<dbReference type="SUPFAM" id="SSF55856">
    <property type="entry name" value="Cytochrome b5-like heme/steroid binding domain"/>
    <property type="match status" value="1"/>
</dbReference>
<keyword evidence="2" id="KW-0472">Membrane</keyword>
<feature type="domain" description="Cytochrome b5 heme-binding" evidence="3">
    <location>
        <begin position="63"/>
        <end position="101"/>
    </location>
</feature>
<dbReference type="PANTHER" id="PTHR10281">
    <property type="entry name" value="MEMBRANE-ASSOCIATED PROGESTERONE RECEPTOR COMPONENT-RELATED"/>
    <property type="match status" value="1"/>
</dbReference>
<evidence type="ECO:0000256" key="1">
    <source>
        <dbReference type="ARBA" id="ARBA00038357"/>
    </source>
</evidence>
<gene>
    <name evidence="4" type="ORF">PR048_024614</name>
</gene>
<dbReference type="Pfam" id="PF00173">
    <property type="entry name" value="Cyt-b5"/>
    <property type="match status" value="1"/>
</dbReference>
<protein>
    <recommendedName>
        <fullName evidence="3">Cytochrome b5 heme-binding domain-containing protein</fullName>
    </recommendedName>
</protein>
<comment type="caution">
    <text evidence="4">The sequence shown here is derived from an EMBL/GenBank/DDBJ whole genome shotgun (WGS) entry which is preliminary data.</text>
</comment>
<comment type="similarity">
    <text evidence="1">Belongs to the cytochrome b5 family. MAPR subfamily.</text>
</comment>
<dbReference type="InterPro" id="IPR001199">
    <property type="entry name" value="Cyt_B5-like_heme/steroid-bd"/>
</dbReference>
<sequence length="108" mass="12065">MAEESESSSFVVSLISGIVSSPLKIFLSVVIAFIVYKFFNTKQRKYEPIELPPDLPKMRRDFTLQELKPYDGTGPDGRVLMAVNGKVYDVTRGKRFYGPGKAGLTTID</sequence>
<accession>A0ABQ9GP15</accession>